<evidence type="ECO:0000313" key="1">
    <source>
        <dbReference type="EMBL" id="KAL1266796.1"/>
    </source>
</evidence>
<name>A0ABR3MQ91_9TELE</name>
<protein>
    <submittedName>
        <fullName evidence="1">Uncharacterized protein</fullName>
    </submittedName>
</protein>
<gene>
    <name evidence="1" type="ORF">QQF64_002471</name>
</gene>
<dbReference type="Proteomes" id="UP001558613">
    <property type="component" value="Unassembled WGS sequence"/>
</dbReference>
<organism evidence="1 2">
    <name type="scientific">Cirrhinus molitorella</name>
    <name type="common">mud carp</name>
    <dbReference type="NCBI Taxonomy" id="172907"/>
    <lineage>
        <taxon>Eukaryota</taxon>
        <taxon>Metazoa</taxon>
        <taxon>Chordata</taxon>
        <taxon>Craniata</taxon>
        <taxon>Vertebrata</taxon>
        <taxon>Euteleostomi</taxon>
        <taxon>Actinopterygii</taxon>
        <taxon>Neopterygii</taxon>
        <taxon>Teleostei</taxon>
        <taxon>Ostariophysi</taxon>
        <taxon>Cypriniformes</taxon>
        <taxon>Cyprinidae</taxon>
        <taxon>Labeoninae</taxon>
        <taxon>Labeonini</taxon>
        <taxon>Cirrhinus</taxon>
    </lineage>
</organism>
<evidence type="ECO:0000313" key="2">
    <source>
        <dbReference type="Proteomes" id="UP001558613"/>
    </source>
</evidence>
<dbReference type="EMBL" id="JAYMGO010000010">
    <property type="protein sequence ID" value="KAL1266796.1"/>
    <property type="molecule type" value="Genomic_DNA"/>
</dbReference>
<reference evidence="1 2" key="1">
    <citation type="submission" date="2023-09" db="EMBL/GenBank/DDBJ databases">
        <authorList>
            <person name="Wang M."/>
        </authorList>
    </citation>
    <scope>NUCLEOTIDE SEQUENCE [LARGE SCALE GENOMIC DNA]</scope>
    <source>
        <strain evidence="1">GT-2023</strain>
        <tissue evidence="1">Liver</tissue>
    </source>
</reference>
<proteinExistence type="predicted"/>
<sequence length="106" mass="11852">MQPSSPTLHTLIATPQEKCQHRLPVSVVSGAAHLVSSHHRQLPSDDPKDKSLRGSDRETLGAIQLAHDDQSTFQETVHLECSDLTPIMWWCTILLEKLRERASFSA</sequence>
<accession>A0ABR3MQ91</accession>
<keyword evidence="2" id="KW-1185">Reference proteome</keyword>
<comment type="caution">
    <text evidence="1">The sequence shown here is derived from an EMBL/GenBank/DDBJ whole genome shotgun (WGS) entry which is preliminary data.</text>
</comment>